<dbReference type="AlphaFoldDB" id="A0A4Y2SZY7"/>
<feature type="region of interest" description="Disordered" evidence="1">
    <location>
        <begin position="1"/>
        <end position="24"/>
    </location>
</feature>
<sequence>MKRKISPDDFEDNVKKPKDEKPDV</sequence>
<feature type="non-terminal residue" evidence="2">
    <location>
        <position position="24"/>
    </location>
</feature>
<gene>
    <name evidence="2" type="ORF">AVEN_247351_1</name>
</gene>
<evidence type="ECO:0000313" key="3">
    <source>
        <dbReference type="Proteomes" id="UP000499080"/>
    </source>
</evidence>
<organism evidence="2 3">
    <name type="scientific">Araneus ventricosus</name>
    <name type="common">Orbweaver spider</name>
    <name type="synonym">Epeira ventricosa</name>
    <dbReference type="NCBI Taxonomy" id="182803"/>
    <lineage>
        <taxon>Eukaryota</taxon>
        <taxon>Metazoa</taxon>
        <taxon>Ecdysozoa</taxon>
        <taxon>Arthropoda</taxon>
        <taxon>Chelicerata</taxon>
        <taxon>Arachnida</taxon>
        <taxon>Araneae</taxon>
        <taxon>Araneomorphae</taxon>
        <taxon>Entelegynae</taxon>
        <taxon>Araneoidea</taxon>
        <taxon>Araneidae</taxon>
        <taxon>Araneus</taxon>
    </lineage>
</organism>
<evidence type="ECO:0000256" key="1">
    <source>
        <dbReference type="SAM" id="MobiDB-lite"/>
    </source>
</evidence>
<name>A0A4Y2SZY7_ARAVE</name>
<dbReference type="Proteomes" id="UP000499080">
    <property type="component" value="Unassembled WGS sequence"/>
</dbReference>
<protein>
    <submittedName>
        <fullName evidence="2">Uncharacterized protein</fullName>
    </submittedName>
</protein>
<proteinExistence type="predicted"/>
<comment type="caution">
    <text evidence="2">The sequence shown here is derived from an EMBL/GenBank/DDBJ whole genome shotgun (WGS) entry which is preliminary data.</text>
</comment>
<evidence type="ECO:0000313" key="2">
    <source>
        <dbReference type="EMBL" id="GBN93894.1"/>
    </source>
</evidence>
<accession>A0A4Y2SZY7</accession>
<dbReference type="EMBL" id="BGPR01025198">
    <property type="protein sequence ID" value="GBN93894.1"/>
    <property type="molecule type" value="Genomic_DNA"/>
</dbReference>
<keyword evidence="3" id="KW-1185">Reference proteome</keyword>
<feature type="compositionally biased region" description="Basic and acidic residues" evidence="1">
    <location>
        <begin position="12"/>
        <end position="24"/>
    </location>
</feature>
<reference evidence="2 3" key="1">
    <citation type="journal article" date="2019" name="Sci. Rep.">
        <title>Orb-weaving spider Araneus ventricosus genome elucidates the spidroin gene catalogue.</title>
        <authorList>
            <person name="Kono N."/>
            <person name="Nakamura H."/>
            <person name="Ohtoshi R."/>
            <person name="Moran D.A.P."/>
            <person name="Shinohara A."/>
            <person name="Yoshida Y."/>
            <person name="Fujiwara M."/>
            <person name="Mori M."/>
            <person name="Tomita M."/>
            <person name="Arakawa K."/>
        </authorList>
    </citation>
    <scope>NUCLEOTIDE SEQUENCE [LARGE SCALE GENOMIC DNA]</scope>
</reference>